<dbReference type="AlphaFoldDB" id="A0A9P5JUM7"/>
<dbReference type="EMBL" id="WHVB01000048">
    <property type="protein sequence ID" value="KAF8465197.1"/>
    <property type="molecule type" value="Genomic_DNA"/>
</dbReference>
<evidence type="ECO:0000313" key="2">
    <source>
        <dbReference type="EMBL" id="KAF8465197.1"/>
    </source>
</evidence>
<keyword evidence="1" id="KW-0732">Signal</keyword>
<organism evidence="2 3">
    <name type="scientific">Russula ochroleuca</name>
    <dbReference type="NCBI Taxonomy" id="152965"/>
    <lineage>
        <taxon>Eukaryota</taxon>
        <taxon>Fungi</taxon>
        <taxon>Dikarya</taxon>
        <taxon>Basidiomycota</taxon>
        <taxon>Agaricomycotina</taxon>
        <taxon>Agaricomycetes</taxon>
        <taxon>Russulales</taxon>
        <taxon>Russulaceae</taxon>
        <taxon>Russula</taxon>
    </lineage>
</organism>
<accession>A0A9P5JUM7</accession>
<dbReference type="Proteomes" id="UP000759537">
    <property type="component" value="Unassembled WGS sequence"/>
</dbReference>
<evidence type="ECO:0000313" key="3">
    <source>
        <dbReference type="Proteomes" id="UP000759537"/>
    </source>
</evidence>
<evidence type="ECO:0008006" key="4">
    <source>
        <dbReference type="Google" id="ProtNLM"/>
    </source>
</evidence>
<evidence type="ECO:0000256" key="1">
    <source>
        <dbReference type="SAM" id="SignalP"/>
    </source>
</evidence>
<feature type="signal peptide" evidence="1">
    <location>
        <begin position="1"/>
        <end position="26"/>
    </location>
</feature>
<sequence>MSAVQLPLNALGIICSVALSLQVTSARCSILQPDPASESVAAPTRTRCTDHGAIILSAERAQISDPSSVRLRA</sequence>
<comment type="caution">
    <text evidence="2">The sequence shown here is derived from an EMBL/GenBank/DDBJ whole genome shotgun (WGS) entry which is preliminary data.</text>
</comment>
<reference evidence="2" key="1">
    <citation type="submission" date="2019-10" db="EMBL/GenBank/DDBJ databases">
        <authorList>
            <consortium name="DOE Joint Genome Institute"/>
            <person name="Kuo A."/>
            <person name="Miyauchi S."/>
            <person name="Kiss E."/>
            <person name="Drula E."/>
            <person name="Kohler A."/>
            <person name="Sanchez-Garcia M."/>
            <person name="Andreopoulos B."/>
            <person name="Barry K.W."/>
            <person name="Bonito G."/>
            <person name="Buee M."/>
            <person name="Carver A."/>
            <person name="Chen C."/>
            <person name="Cichocki N."/>
            <person name="Clum A."/>
            <person name="Culley D."/>
            <person name="Crous P.W."/>
            <person name="Fauchery L."/>
            <person name="Girlanda M."/>
            <person name="Hayes R."/>
            <person name="Keri Z."/>
            <person name="LaButti K."/>
            <person name="Lipzen A."/>
            <person name="Lombard V."/>
            <person name="Magnuson J."/>
            <person name="Maillard F."/>
            <person name="Morin E."/>
            <person name="Murat C."/>
            <person name="Nolan M."/>
            <person name="Ohm R."/>
            <person name="Pangilinan J."/>
            <person name="Pereira M."/>
            <person name="Perotto S."/>
            <person name="Peter M."/>
            <person name="Riley R."/>
            <person name="Sitrit Y."/>
            <person name="Stielow B."/>
            <person name="Szollosi G."/>
            <person name="Zifcakova L."/>
            <person name="Stursova M."/>
            <person name="Spatafora J.W."/>
            <person name="Tedersoo L."/>
            <person name="Vaario L.-M."/>
            <person name="Yamada A."/>
            <person name="Yan M."/>
            <person name="Wang P."/>
            <person name="Xu J."/>
            <person name="Bruns T."/>
            <person name="Baldrian P."/>
            <person name="Vilgalys R."/>
            <person name="Henrissat B."/>
            <person name="Grigoriev I.V."/>
            <person name="Hibbett D."/>
            <person name="Nagy L.G."/>
            <person name="Martin F.M."/>
        </authorList>
    </citation>
    <scope>NUCLEOTIDE SEQUENCE</scope>
    <source>
        <strain evidence="2">Prilba</strain>
    </source>
</reference>
<protein>
    <recommendedName>
        <fullName evidence="4">Secreted protein</fullName>
    </recommendedName>
</protein>
<gene>
    <name evidence="2" type="ORF">DFH94DRAFT_783526</name>
</gene>
<reference evidence="2" key="2">
    <citation type="journal article" date="2020" name="Nat. Commun.">
        <title>Large-scale genome sequencing of mycorrhizal fungi provides insights into the early evolution of symbiotic traits.</title>
        <authorList>
            <person name="Miyauchi S."/>
            <person name="Kiss E."/>
            <person name="Kuo A."/>
            <person name="Drula E."/>
            <person name="Kohler A."/>
            <person name="Sanchez-Garcia M."/>
            <person name="Morin E."/>
            <person name="Andreopoulos B."/>
            <person name="Barry K.W."/>
            <person name="Bonito G."/>
            <person name="Buee M."/>
            <person name="Carver A."/>
            <person name="Chen C."/>
            <person name="Cichocki N."/>
            <person name="Clum A."/>
            <person name="Culley D."/>
            <person name="Crous P.W."/>
            <person name="Fauchery L."/>
            <person name="Girlanda M."/>
            <person name="Hayes R.D."/>
            <person name="Keri Z."/>
            <person name="LaButti K."/>
            <person name="Lipzen A."/>
            <person name="Lombard V."/>
            <person name="Magnuson J."/>
            <person name="Maillard F."/>
            <person name="Murat C."/>
            <person name="Nolan M."/>
            <person name="Ohm R.A."/>
            <person name="Pangilinan J."/>
            <person name="Pereira M.F."/>
            <person name="Perotto S."/>
            <person name="Peter M."/>
            <person name="Pfister S."/>
            <person name="Riley R."/>
            <person name="Sitrit Y."/>
            <person name="Stielow J.B."/>
            <person name="Szollosi G."/>
            <person name="Zifcakova L."/>
            <person name="Stursova M."/>
            <person name="Spatafora J.W."/>
            <person name="Tedersoo L."/>
            <person name="Vaario L.M."/>
            <person name="Yamada A."/>
            <person name="Yan M."/>
            <person name="Wang P."/>
            <person name="Xu J."/>
            <person name="Bruns T."/>
            <person name="Baldrian P."/>
            <person name="Vilgalys R."/>
            <person name="Dunand C."/>
            <person name="Henrissat B."/>
            <person name="Grigoriev I.V."/>
            <person name="Hibbett D."/>
            <person name="Nagy L.G."/>
            <person name="Martin F.M."/>
        </authorList>
    </citation>
    <scope>NUCLEOTIDE SEQUENCE</scope>
    <source>
        <strain evidence="2">Prilba</strain>
    </source>
</reference>
<name>A0A9P5JUM7_9AGAM</name>
<keyword evidence="3" id="KW-1185">Reference proteome</keyword>
<feature type="chain" id="PRO_5040109612" description="Secreted protein" evidence="1">
    <location>
        <begin position="27"/>
        <end position="73"/>
    </location>
</feature>
<proteinExistence type="predicted"/>